<feature type="domain" description="Glycosyltransferase 2-like" evidence="1">
    <location>
        <begin position="461"/>
        <end position="582"/>
    </location>
</feature>
<organism evidence="2 3">
    <name type="scientific">Candidatus Accumulibacter affinis</name>
    <dbReference type="NCBI Taxonomy" id="2954384"/>
    <lineage>
        <taxon>Bacteria</taxon>
        <taxon>Pseudomonadati</taxon>
        <taxon>Pseudomonadota</taxon>
        <taxon>Betaproteobacteria</taxon>
        <taxon>Candidatus Accumulibacter</taxon>
    </lineage>
</organism>
<dbReference type="Gene3D" id="3.90.550.10">
    <property type="entry name" value="Spore Coat Polysaccharide Biosynthesis Protein SpsA, Chain A"/>
    <property type="match status" value="1"/>
</dbReference>
<dbReference type="InterPro" id="IPR029044">
    <property type="entry name" value="Nucleotide-diphossugar_trans"/>
</dbReference>
<dbReference type="Pfam" id="PF00535">
    <property type="entry name" value="Glycos_transf_2"/>
    <property type="match status" value="1"/>
</dbReference>
<dbReference type="Proteomes" id="UP000706151">
    <property type="component" value="Unassembled WGS sequence"/>
</dbReference>
<reference evidence="2 3" key="1">
    <citation type="submission" date="2020-10" db="EMBL/GenBank/DDBJ databases">
        <title>Connecting structure to function with the recovery of over 1000 high-quality activated sludge metagenome-assembled genomes encoding full-length rRNA genes using long-read sequencing.</title>
        <authorList>
            <person name="Singleton C.M."/>
            <person name="Petriglieri F."/>
            <person name="Kristensen J.M."/>
            <person name="Kirkegaard R.H."/>
            <person name="Michaelsen T.Y."/>
            <person name="Andersen M.H."/>
            <person name="Karst S.M."/>
            <person name="Dueholm M.S."/>
            <person name="Nielsen P.H."/>
            <person name="Albertsen M."/>
        </authorList>
    </citation>
    <scope>NUCLEOTIDE SEQUENCE [LARGE SCALE GENOMIC DNA]</scope>
    <source>
        <strain evidence="2">Fred_18-Q3-R57-64_BAT3C.720</strain>
    </source>
</reference>
<name>A0A935TAD0_9PROT</name>
<accession>A0A935TAD0</accession>
<gene>
    <name evidence="2" type="ORF">IPK02_14150</name>
</gene>
<protein>
    <submittedName>
        <fullName evidence="2">Glycosyltransferase family 2 protein</fullName>
    </submittedName>
</protein>
<dbReference type="SUPFAM" id="SSF53448">
    <property type="entry name" value="Nucleotide-diphospho-sugar transferases"/>
    <property type="match status" value="1"/>
</dbReference>
<evidence type="ECO:0000313" key="2">
    <source>
        <dbReference type="EMBL" id="MBK7954996.1"/>
    </source>
</evidence>
<dbReference type="InterPro" id="IPR001173">
    <property type="entry name" value="Glyco_trans_2-like"/>
</dbReference>
<sequence length="741" mass="83710">MQPQVVADVRRDDGTGGQWLVTGPKPRLALIPEYDYQPRGWVLLRGTLHRRGTDFTALLFTEFAGSPGQWLEYPVPVSLKGTVLQLVYFERPVTRLEFQPMVGSGSFELGDFCIQKVNRAGLFVRRVQRVRHIFATKPRARREKIGLYWYTPFLDLGRSYDLANRLRGYYPTLTYSQWLDEVDALTRDDRRRIARQVQQWRVRPRFWVVVFARVADVDRLRITLNSLQAQLYSNVFVLVIAPRDQVATLRALITAAAWLTIQSLDGDREAAAIARPVVVAAQDWLMTVPPGALLAEHALYWFASVALRDRECKLLYSDHDFLDADGGRADPEFKPDWSLELLRSSNYIHVAVAVRGDLALSVSSIACESLPMAMASAVADVGLHAYLLRATERLSAKEIHHIPAVLLHLPREDALSVEKERSLESVADHLSRLTLNARVSLSTHGYCRVRYLLPAAPPMVSIVVPTRDGLQHLRACVESVLAMSTYRNFEMVVVDNQSVEAETLEYLATLQIHPQVRVLHYPQRFNYAAINNFAVTVARGEALCLLNNDTQVITPDWLEEMLGHLIQPEVGVVGAKLYFSDGRVQHAGDTVGPGGCAHHLHSFLEHDAPGYCGRAVQAQDLSAVTGACLLTWRKLYADLGGLDEANLPVAFNDVDYCLRVREARLRVVWTPYAELYHHESLSRGKDDSAEKIAQTAREVQFICKRWQHVLDHDPFYNPNLSYERPDFSLSLAPLVARPWLR</sequence>
<proteinExistence type="predicted"/>
<dbReference type="PANTHER" id="PTHR43179:SF7">
    <property type="entry name" value="RHAMNOSYLTRANSFERASE WBBL"/>
    <property type="match status" value="1"/>
</dbReference>
<comment type="caution">
    <text evidence="2">The sequence shown here is derived from an EMBL/GenBank/DDBJ whole genome shotgun (WGS) entry which is preliminary data.</text>
</comment>
<evidence type="ECO:0000313" key="3">
    <source>
        <dbReference type="Proteomes" id="UP000706151"/>
    </source>
</evidence>
<dbReference type="AlphaFoldDB" id="A0A935TAD0"/>
<dbReference type="PANTHER" id="PTHR43179">
    <property type="entry name" value="RHAMNOSYLTRANSFERASE WBBL"/>
    <property type="match status" value="1"/>
</dbReference>
<evidence type="ECO:0000259" key="1">
    <source>
        <dbReference type="Pfam" id="PF00535"/>
    </source>
</evidence>
<dbReference type="EMBL" id="JADJOT010000009">
    <property type="protein sequence ID" value="MBK7954996.1"/>
    <property type="molecule type" value="Genomic_DNA"/>
</dbReference>
<dbReference type="CDD" id="cd04186">
    <property type="entry name" value="GT_2_like_c"/>
    <property type="match status" value="1"/>
</dbReference>